<protein>
    <submittedName>
        <fullName evidence="7">Cupin</fullName>
    </submittedName>
</protein>
<dbReference type="GO" id="GO:0016706">
    <property type="term" value="F:2-oxoglutarate-dependent dioxygenase activity"/>
    <property type="evidence" value="ECO:0007669"/>
    <property type="project" value="TreeGrafter"/>
</dbReference>
<dbReference type="InterPro" id="IPR039994">
    <property type="entry name" value="NO66-like"/>
</dbReference>
<dbReference type="Gene3D" id="3.40.366.30">
    <property type="entry name" value="50S ribosomal protein L16 arginine hydroxylase, Chain A, Domain 2"/>
    <property type="match status" value="1"/>
</dbReference>
<evidence type="ECO:0000256" key="2">
    <source>
        <dbReference type="ARBA" id="ARBA00022723"/>
    </source>
</evidence>
<dbReference type="PANTHER" id="PTHR13096">
    <property type="entry name" value="MINA53 MYC INDUCED NUCLEAR ANTIGEN"/>
    <property type="match status" value="1"/>
</dbReference>
<evidence type="ECO:0000256" key="1">
    <source>
        <dbReference type="ARBA" id="ARBA00001954"/>
    </source>
</evidence>
<evidence type="ECO:0000256" key="3">
    <source>
        <dbReference type="ARBA" id="ARBA00022964"/>
    </source>
</evidence>
<evidence type="ECO:0000313" key="7">
    <source>
        <dbReference type="EMBL" id="RIY40678.1"/>
    </source>
</evidence>
<dbReference type="InterPro" id="IPR046799">
    <property type="entry name" value="ROXA-like_wH"/>
</dbReference>
<evidence type="ECO:0000259" key="6">
    <source>
        <dbReference type="PROSITE" id="PS51184"/>
    </source>
</evidence>
<dbReference type="InterPro" id="IPR003347">
    <property type="entry name" value="JmjC_dom"/>
</dbReference>
<gene>
    <name evidence="7" type="ORF">CJP73_09450</name>
</gene>
<accession>A0A3A1YU18</accession>
<keyword evidence="2" id="KW-0479">Metal-binding</keyword>
<evidence type="ECO:0000256" key="5">
    <source>
        <dbReference type="ARBA" id="ARBA00023004"/>
    </source>
</evidence>
<dbReference type="SMART" id="SM00558">
    <property type="entry name" value="JmjC"/>
    <property type="match status" value="1"/>
</dbReference>
<dbReference type="PROSITE" id="PS51184">
    <property type="entry name" value="JMJC"/>
    <property type="match status" value="1"/>
</dbReference>
<feature type="domain" description="JmjC" evidence="6">
    <location>
        <begin position="99"/>
        <end position="225"/>
    </location>
</feature>
<dbReference type="EMBL" id="NQYH01000007">
    <property type="protein sequence ID" value="RIY40678.1"/>
    <property type="molecule type" value="Genomic_DNA"/>
</dbReference>
<keyword evidence="5" id="KW-0408">Iron</keyword>
<evidence type="ECO:0000313" key="8">
    <source>
        <dbReference type="Proteomes" id="UP000266206"/>
    </source>
</evidence>
<reference evidence="7 8" key="1">
    <citation type="submission" date="2017-08" db="EMBL/GenBank/DDBJ databases">
        <title>Pusillimonas indicus sp. nov., a member of the family Alcaligenaceae isolated from surface seawater.</title>
        <authorList>
            <person name="Li J."/>
        </authorList>
    </citation>
    <scope>NUCLEOTIDE SEQUENCE [LARGE SCALE GENOMIC DNA]</scope>
    <source>
        <strain evidence="7 8">L52-1-41</strain>
    </source>
</reference>
<keyword evidence="3" id="KW-0223">Dioxygenase</keyword>
<keyword evidence="4" id="KW-0560">Oxidoreductase</keyword>
<dbReference type="SUPFAM" id="SSF51197">
    <property type="entry name" value="Clavaminate synthase-like"/>
    <property type="match status" value="1"/>
</dbReference>
<comment type="caution">
    <text evidence="7">The sequence shown here is derived from an EMBL/GenBank/DDBJ whole genome shotgun (WGS) entry which is preliminary data.</text>
</comment>
<dbReference type="Pfam" id="PF08007">
    <property type="entry name" value="JmjC_2"/>
    <property type="match status" value="1"/>
</dbReference>
<name>A0A3A1YU18_9BURK</name>
<dbReference type="PANTHER" id="PTHR13096:SF8">
    <property type="entry name" value="RIBOSOMAL OXYGENASE 1"/>
    <property type="match status" value="1"/>
</dbReference>
<organism evidence="7 8">
    <name type="scientific">Neopusillimonas maritima</name>
    <dbReference type="NCBI Taxonomy" id="2026239"/>
    <lineage>
        <taxon>Bacteria</taxon>
        <taxon>Pseudomonadati</taxon>
        <taxon>Pseudomonadota</taxon>
        <taxon>Betaproteobacteria</taxon>
        <taxon>Burkholderiales</taxon>
        <taxon>Alcaligenaceae</taxon>
        <taxon>Neopusillimonas</taxon>
    </lineage>
</organism>
<dbReference type="Proteomes" id="UP000266206">
    <property type="component" value="Unassembled WGS sequence"/>
</dbReference>
<dbReference type="OrthoDB" id="9764016at2"/>
<sequence length="394" mass="43747">MIDIHTPCALLGGLTPHEFMRDYWQRKPLLIRQALPNFRPTLTINDIRQLVRREEVESRLIWKDQNGWQMKQGPLHRLPSQKRPDWTVLAQNVDAHDDAVAALMHQFRFIPDARLDDVMISIAGDGGGVGPHFDSYDVFLLQGVGKRCWQISQQKNLSLEPDLPLKILSHFEPEQTWVLEPGDMLYLPPHVAHDGVAEGNCMTLSIGFRAPTQAALACGLLEAASDQIMARLGNTSGLYGDPPLPGPKLNGTYKDKGAAATSAPAQIPDALIKETLAVAEKIQFNEALAGRFLGQWLSEPSRAAAFETNLDGDIDLFDEPPATGTLVLDRCTRLLYRGSYAFINGEVAAIKASTPIKMLADQRRLDCSALKKMSPDVRDSLQAWLEDGWLHYQP</sequence>
<dbReference type="Gene3D" id="2.60.120.650">
    <property type="entry name" value="Cupin"/>
    <property type="match status" value="1"/>
</dbReference>
<dbReference type="Pfam" id="PF20514">
    <property type="entry name" value="WHD_ROXA"/>
    <property type="match status" value="1"/>
</dbReference>
<comment type="cofactor">
    <cofactor evidence="1">
        <name>Fe(2+)</name>
        <dbReference type="ChEBI" id="CHEBI:29033"/>
    </cofactor>
</comment>
<dbReference type="AlphaFoldDB" id="A0A3A1YU18"/>
<dbReference type="GO" id="GO:0046872">
    <property type="term" value="F:metal ion binding"/>
    <property type="evidence" value="ECO:0007669"/>
    <property type="project" value="UniProtKB-KW"/>
</dbReference>
<proteinExistence type="predicted"/>
<evidence type="ECO:0000256" key="4">
    <source>
        <dbReference type="ARBA" id="ARBA00023002"/>
    </source>
</evidence>